<reference evidence="10 11" key="1">
    <citation type="journal article" date="2019" name="Nat. Ecol. Evol.">
        <title>Megaphylogeny resolves global patterns of mushroom evolution.</title>
        <authorList>
            <person name="Varga T."/>
            <person name="Krizsan K."/>
            <person name="Foldi C."/>
            <person name="Dima B."/>
            <person name="Sanchez-Garcia M."/>
            <person name="Sanchez-Ramirez S."/>
            <person name="Szollosi G.J."/>
            <person name="Szarkandi J.G."/>
            <person name="Papp V."/>
            <person name="Albert L."/>
            <person name="Andreopoulos W."/>
            <person name="Angelini C."/>
            <person name="Antonin V."/>
            <person name="Barry K.W."/>
            <person name="Bougher N.L."/>
            <person name="Buchanan P."/>
            <person name="Buyck B."/>
            <person name="Bense V."/>
            <person name="Catcheside P."/>
            <person name="Chovatia M."/>
            <person name="Cooper J."/>
            <person name="Damon W."/>
            <person name="Desjardin D."/>
            <person name="Finy P."/>
            <person name="Geml J."/>
            <person name="Haridas S."/>
            <person name="Hughes K."/>
            <person name="Justo A."/>
            <person name="Karasinski D."/>
            <person name="Kautmanova I."/>
            <person name="Kiss B."/>
            <person name="Kocsube S."/>
            <person name="Kotiranta H."/>
            <person name="LaButti K.M."/>
            <person name="Lechner B.E."/>
            <person name="Liimatainen K."/>
            <person name="Lipzen A."/>
            <person name="Lukacs Z."/>
            <person name="Mihaltcheva S."/>
            <person name="Morgado L.N."/>
            <person name="Niskanen T."/>
            <person name="Noordeloos M.E."/>
            <person name="Ohm R.A."/>
            <person name="Ortiz-Santana B."/>
            <person name="Ovrebo C."/>
            <person name="Racz N."/>
            <person name="Riley R."/>
            <person name="Savchenko A."/>
            <person name="Shiryaev A."/>
            <person name="Soop K."/>
            <person name="Spirin V."/>
            <person name="Szebenyi C."/>
            <person name="Tomsovsky M."/>
            <person name="Tulloss R.E."/>
            <person name="Uehling J."/>
            <person name="Grigoriev I.V."/>
            <person name="Vagvolgyi C."/>
            <person name="Papp T."/>
            <person name="Martin F.M."/>
            <person name="Miettinen O."/>
            <person name="Hibbett D.S."/>
            <person name="Nagy L.G."/>
        </authorList>
    </citation>
    <scope>NUCLEOTIDE SEQUENCE [LARGE SCALE GENOMIC DNA]</scope>
    <source>
        <strain evidence="10 11">FP101781</strain>
    </source>
</reference>
<keyword evidence="5 9" id="KW-1133">Transmembrane helix</keyword>
<dbReference type="InterPro" id="IPR044669">
    <property type="entry name" value="YneE/VCCN1/2-like"/>
</dbReference>
<keyword evidence="2" id="KW-0813">Transport</keyword>
<protein>
    <submittedName>
        <fullName evidence="10">UPF0187-domain-containing protein</fullName>
    </submittedName>
</protein>
<evidence type="ECO:0000313" key="10">
    <source>
        <dbReference type="EMBL" id="TEB37921.1"/>
    </source>
</evidence>
<keyword evidence="7 9" id="KW-0472">Membrane</keyword>
<evidence type="ECO:0000313" key="11">
    <source>
        <dbReference type="Proteomes" id="UP000298030"/>
    </source>
</evidence>
<dbReference type="PANTHER" id="PTHR33281:SF19">
    <property type="entry name" value="VOLTAGE-DEPENDENT ANION CHANNEL-FORMING PROTEIN YNEE"/>
    <property type="match status" value="1"/>
</dbReference>
<comment type="subcellular location">
    <subcellularLocation>
        <location evidence="1">Cell membrane</location>
        <topology evidence="1">Multi-pass membrane protein</topology>
    </subcellularLocation>
</comment>
<accession>A0A4Y7TVB1</accession>
<keyword evidence="4 9" id="KW-0812">Transmembrane</keyword>
<evidence type="ECO:0000256" key="1">
    <source>
        <dbReference type="ARBA" id="ARBA00004651"/>
    </source>
</evidence>
<evidence type="ECO:0000256" key="8">
    <source>
        <dbReference type="SAM" id="MobiDB-lite"/>
    </source>
</evidence>
<comment type="caution">
    <text evidence="10">The sequence shown here is derived from an EMBL/GenBank/DDBJ whole genome shotgun (WGS) entry which is preliminary data.</text>
</comment>
<proteinExistence type="predicted"/>
<keyword evidence="3" id="KW-1003">Cell membrane</keyword>
<keyword evidence="6" id="KW-0406">Ion transport</keyword>
<feature type="transmembrane region" description="Helical" evidence="9">
    <location>
        <begin position="480"/>
        <end position="501"/>
    </location>
</feature>
<evidence type="ECO:0000256" key="6">
    <source>
        <dbReference type="ARBA" id="ARBA00023065"/>
    </source>
</evidence>
<keyword evidence="11" id="KW-1185">Reference proteome</keyword>
<evidence type="ECO:0000256" key="2">
    <source>
        <dbReference type="ARBA" id="ARBA00022448"/>
    </source>
</evidence>
<evidence type="ECO:0000256" key="3">
    <source>
        <dbReference type="ARBA" id="ARBA00022475"/>
    </source>
</evidence>
<dbReference type="GO" id="GO:0005886">
    <property type="term" value="C:plasma membrane"/>
    <property type="evidence" value="ECO:0007669"/>
    <property type="project" value="UniProtKB-SubCell"/>
</dbReference>
<evidence type="ECO:0000256" key="5">
    <source>
        <dbReference type="ARBA" id="ARBA00022989"/>
    </source>
</evidence>
<feature type="compositionally biased region" description="Low complexity" evidence="8">
    <location>
        <begin position="234"/>
        <end position="245"/>
    </location>
</feature>
<dbReference type="STRING" id="71717.A0A4Y7TVB1"/>
<dbReference type="EMBL" id="QPFP01000003">
    <property type="protein sequence ID" value="TEB37921.1"/>
    <property type="molecule type" value="Genomic_DNA"/>
</dbReference>
<dbReference type="Pfam" id="PF25539">
    <property type="entry name" value="Bestrophin_2"/>
    <property type="match status" value="2"/>
</dbReference>
<evidence type="ECO:0000256" key="4">
    <source>
        <dbReference type="ARBA" id="ARBA00022692"/>
    </source>
</evidence>
<dbReference type="PANTHER" id="PTHR33281">
    <property type="entry name" value="UPF0187 PROTEIN YNEE"/>
    <property type="match status" value="1"/>
</dbReference>
<name>A0A4Y7TVB1_COPMI</name>
<dbReference type="Proteomes" id="UP000298030">
    <property type="component" value="Unassembled WGS sequence"/>
</dbReference>
<evidence type="ECO:0000256" key="9">
    <source>
        <dbReference type="SAM" id="Phobius"/>
    </source>
</evidence>
<feature type="compositionally biased region" description="Polar residues" evidence="8">
    <location>
        <begin position="222"/>
        <end position="232"/>
    </location>
</feature>
<evidence type="ECO:0000256" key="7">
    <source>
        <dbReference type="ARBA" id="ARBA00023136"/>
    </source>
</evidence>
<feature type="region of interest" description="Disordered" evidence="8">
    <location>
        <begin position="198"/>
        <end position="327"/>
    </location>
</feature>
<dbReference type="GO" id="GO:0005254">
    <property type="term" value="F:chloride channel activity"/>
    <property type="evidence" value="ECO:0007669"/>
    <property type="project" value="InterPro"/>
</dbReference>
<feature type="transmembrane region" description="Helical" evidence="9">
    <location>
        <begin position="76"/>
        <end position="95"/>
    </location>
</feature>
<dbReference type="AlphaFoldDB" id="A0A4Y7TVB1"/>
<sequence>MSGPTRSWTGNHHLLPASRPRSTALEVLPSYSLVSWTLGRGSVVWRIWPAVLLHTLFAALITTLCMRGILHLEIPNIMLTVLGVVIGFVISYRASSGYERYWLGRGYWSDIVKHSRTISRLIWFHVPLRLSPKTPEEVQSGQSERSVKEMSKVMAEKKMALDLLHGFALAVKHHLRGEVGIYYEDMYHLIRPLHDHEHTADDDGDRATSTAAHPRTGHRITTKVSAAQSGIPTSVVPPAASAPSPQGYYLPTPNEQPRSDFMIPPINAYGTFDPSSQTLQRSARAPVPSSGQQEISRSGSPASHLSDISSVNQPLLPSSMPPAQDAMSKVSRDLIPFASTWARLKHYFGFHGNETGVCQVDQECDQETTRGSRGIKRHWQGPVGGGLHMKSHPKVAGGGENLPVEIIRCLSEWISVLEDRGTVQGPSIGSMLGGLMSLEDSLTGLERILTTPLPFVYSVHIRHTVWLYLFFLPFQLVNQFGYYTIAGTAMAAFIYLGFVAAGEEIEQPFGYDDNDLDLDLFCKRIIGSDIEHLKTSPALNVYLGPLQEDPLVAHRRSMTLNEITAAGLGKLEDDGEPHLVGSPFGAT</sequence>
<organism evidence="10 11">
    <name type="scientific">Coprinellus micaceus</name>
    <name type="common">Glistening ink-cap mushroom</name>
    <name type="synonym">Coprinus micaceus</name>
    <dbReference type="NCBI Taxonomy" id="71717"/>
    <lineage>
        <taxon>Eukaryota</taxon>
        <taxon>Fungi</taxon>
        <taxon>Dikarya</taxon>
        <taxon>Basidiomycota</taxon>
        <taxon>Agaricomycotina</taxon>
        <taxon>Agaricomycetes</taxon>
        <taxon>Agaricomycetidae</taxon>
        <taxon>Agaricales</taxon>
        <taxon>Agaricineae</taxon>
        <taxon>Psathyrellaceae</taxon>
        <taxon>Coprinellus</taxon>
    </lineage>
</organism>
<dbReference type="OrthoDB" id="1368at2759"/>
<feature type="compositionally biased region" description="Polar residues" evidence="8">
    <location>
        <begin position="289"/>
        <end position="316"/>
    </location>
</feature>
<feature type="transmembrane region" description="Helical" evidence="9">
    <location>
        <begin position="47"/>
        <end position="70"/>
    </location>
</feature>
<gene>
    <name evidence="10" type="ORF">FA13DRAFT_1725544</name>
</gene>